<protein>
    <submittedName>
        <fullName evidence="1">Uncharacterized protein</fullName>
    </submittedName>
</protein>
<reference evidence="1" key="1">
    <citation type="journal article" date="2015" name="Nature">
        <title>Complex archaea that bridge the gap between prokaryotes and eukaryotes.</title>
        <authorList>
            <person name="Spang A."/>
            <person name="Saw J.H."/>
            <person name="Jorgensen S.L."/>
            <person name="Zaremba-Niedzwiedzka K."/>
            <person name="Martijn J."/>
            <person name="Lind A.E."/>
            <person name="van Eijk R."/>
            <person name="Schleper C."/>
            <person name="Guy L."/>
            <person name="Ettema T.J."/>
        </authorList>
    </citation>
    <scope>NUCLEOTIDE SEQUENCE</scope>
</reference>
<evidence type="ECO:0000313" key="1">
    <source>
        <dbReference type="EMBL" id="KKL97472.1"/>
    </source>
</evidence>
<accession>A0A0F9JEN5</accession>
<sequence>MKDLRLKKGSKEHKRFWAKVDKKSAGECWEWIGSLKQGYGSFWLRGGAVAS</sequence>
<gene>
    <name evidence="1" type="ORF">LCGC14_1834140</name>
</gene>
<proteinExistence type="predicted"/>
<dbReference type="EMBL" id="LAZR01018161">
    <property type="protein sequence ID" value="KKL97472.1"/>
    <property type="molecule type" value="Genomic_DNA"/>
</dbReference>
<dbReference type="AlphaFoldDB" id="A0A0F9JEN5"/>
<organism evidence="1">
    <name type="scientific">marine sediment metagenome</name>
    <dbReference type="NCBI Taxonomy" id="412755"/>
    <lineage>
        <taxon>unclassified sequences</taxon>
        <taxon>metagenomes</taxon>
        <taxon>ecological metagenomes</taxon>
    </lineage>
</organism>
<comment type="caution">
    <text evidence="1">The sequence shown here is derived from an EMBL/GenBank/DDBJ whole genome shotgun (WGS) entry which is preliminary data.</text>
</comment>
<name>A0A0F9JEN5_9ZZZZ</name>